<dbReference type="PROSITE" id="PS50893">
    <property type="entry name" value="ABC_TRANSPORTER_2"/>
    <property type="match status" value="2"/>
</dbReference>
<dbReference type="Proteomes" id="UP000019150">
    <property type="component" value="Chromosome"/>
</dbReference>
<gene>
    <name evidence="4" type="ORF">NONO_c19140</name>
</gene>
<dbReference type="InterPro" id="IPR027417">
    <property type="entry name" value="P-loop_NTPase"/>
</dbReference>
<dbReference type="InterPro" id="IPR017871">
    <property type="entry name" value="ABC_transporter-like_CS"/>
</dbReference>
<name>W5TC06_9NOCA</name>
<organism evidence="4 5">
    <name type="scientific">Nocardia nova SH22a</name>
    <dbReference type="NCBI Taxonomy" id="1415166"/>
    <lineage>
        <taxon>Bacteria</taxon>
        <taxon>Bacillati</taxon>
        <taxon>Actinomycetota</taxon>
        <taxon>Actinomycetes</taxon>
        <taxon>Mycobacteriales</taxon>
        <taxon>Nocardiaceae</taxon>
        <taxon>Nocardia</taxon>
    </lineage>
</organism>
<dbReference type="AlphaFoldDB" id="W5TC06"/>
<dbReference type="GO" id="GO:0005886">
    <property type="term" value="C:plasma membrane"/>
    <property type="evidence" value="ECO:0007669"/>
    <property type="project" value="TreeGrafter"/>
</dbReference>
<dbReference type="SMART" id="SM00382">
    <property type="entry name" value="AAA"/>
    <property type="match status" value="2"/>
</dbReference>
<dbReference type="GO" id="GO:0016887">
    <property type="term" value="F:ATP hydrolysis activity"/>
    <property type="evidence" value="ECO:0007669"/>
    <property type="project" value="InterPro"/>
</dbReference>
<dbReference type="GO" id="GO:0022857">
    <property type="term" value="F:transmembrane transporter activity"/>
    <property type="evidence" value="ECO:0007669"/>
    <property type="project" value="TreeGrafter"/>
</dbReference>
<dbReference type="PROSITE" id="PS00211">
    <property type="entry name" value="ABC_TRANSPORTER_1"/>
    <property type="match status" value="2"/>
</dbReference>
<dbReference type="PANTHER" id="PTHR24220:SF685">
    <property type="entry name" value="ABC TRANSPORTER RELATED"/>
    <property type="match status" value="1"/>
</dbReference>
<proteinExistence type="predicted"/>
<dbReference type="Pfam" id="PF00005">
    <property type="entry name" value="ABC_tran"/>
    <property type="match status" value="2"/>
</dbReference>
<evidence type="ECO:0000313" key="5">
    <source>
        <dbReference type="Proteomes" id="UP000019150"/>
    </source>
</evidence>
<protein>
    <submittedName>
        <fullName evidence="4">Putative ABC transporter, ATP-binding protein</fullName>
    </submittedName>
</protein>
<evidence type="ECO:0000256" key="2">
    <source>
        <dbReference type="ARBA" id="ARBA00022840"/>
    </source>
</evidence>
<dbReference type="PANTHER" id="PTHR24220">
    <property type="entry name" value="IMPORT ATP-BINDING PROTEIN"/>
    <property type="match status" value="1"/>
</dbReference>
<dbReference type="eggNOG" id="COG4172">
    <property type="taxonomic scope" value="Bacteria"/>
</dbReference>
<evidence type="ECO:0000259" key="3">
    <source>
        <dbReference type="PROSITE" id="PS50893"/>
    </source>
</evidence>
<dbReference type="PATRIC" id="fig|1415166.3.peg.1940"/>
<dbReference type="InterPro" id="IPR003593">
    <property type="entry name" value="AAA+_ATPase"/>
</dbReference>
<evidence type="ECO:0000256" key="1">
    <source>
        <dbReference type="ARBA" id="ARBA00022741"/>
    </source>
</evidence>
<dbReference type="InterPro" id="IPR003439">
    <property type="entry name" value="ABC_transporter-like_ATP-bd"/>
</dbReference>
<keyword evidence="2 4" id="KW-0067">ATP-binding</keyword>
<accession>W5TC06</accession>
<keyword evidence="5" id="KW-1185">Reference proteome</keyword>
<sequence>MDVKEAAAELISVRGLQVRAGGAVLVDAVDFEVCAGEVLTLFGPSGAGKSTIAAVLAGAARPGIEVRGEIRRAHGRIGYLPQHAAATLNPARRIGTALGEYTAVRARRTGVRPGRAHRRALIVRALTGAAFDIDETTLDRTLRRFPFEFSGGERARLALAQVLAGEPEVLIVDEPTVGLDPPARAILLDGLDRLRRNGTAIVLITHDRVAVDRLGGRVLRIRDGRVDGEGAVPEQRPSARPEPTAAAPALARMSDIAVTLRNSPILREVDLDIGAGELLAVIGVSGAGKSTLARVLAGLVAPDRGRVVVDGAPMPVLRKRSRAQIAAVQYVWQESAGSFDPRRAVLDQVAATAIRLHGTGREAACAQAADVLAQLGIEAGQARRRPADLSGGQLQRAALARALLAEPRILICDEVTTALDHVLAQRILDHVSDLRRDGTAVLWIGHDVRTLVRRADRLAVLDGGRIVEQGATGDLLSRPATAALRRLLAAEDLYAELSGPA</sequence>
<reference evidence="4 5" key="1">
    <citation type="journal article" date="2014" name="Appl. Environ. Microbiol.">
        <title>Insights into the Microbial Degradation of Rubber and Gutta-Percha by Analysis of the Complete Genome of Nocardia nova SH22a.</title>
        <authorList>
            <person name="Luo Q."/>
            <person name="Hiessl S."/>
            <person name="Poehlein A."/>
            <person name="Daniel R."/>
            <person name="Steinbuchel A."/>
        </authorList>
    </citation>
    <scope>NUCLEOTIDE SEQUENCE [LARGE SCALE GENOMIC DNA]</scope>
    <source>
        <strain evidence="4">SH22a</strain>
    </source>
</reference>
<dbReference type="SUPFAM" id="SSF52540">
    <property type="entry name" value="P-loop containing nucleoside triphosphate hydrolases"/>
    <property type="match status" value="2"/>
</dbReference>
<dbReference type="GO" id="GO:0005524">
    <property type="term" value="F:ATP binding"/>
    <property type="evidence" value="ECO:0007669"/>
    <property type="project" value="UniProtKB-KW"/>
</dbReference>
<dbReference type="InterPro" id="IPR015854">
    <property type="entry name" value="ABC_transpr_LolD-like"/>
</dbReference>
<dbReference type="HOGENOM" id="CLU_000604_86_2_11"/>
<feature type="domain" description="ABC transporter" evidence="3">
    <location>
        <begin position="11"/>
        <end position="248"/>
    </location>
</feature>
<feature type="domain" description="ABC transporter" evidence="3">
    <location>
        <begin position="251"/>
        <end position="488"/>
    </location>
</feature>
<dbReference type="KEGG" id="nno:NONO_c19140"/>
<dbReference type="STRING" id="1415166.NONO_c19140"/>
<dbReference type="EMBL" id="CP006850">
    <property type="protein sequence ID" value="AHH16714.1"/>
    <property type="molecule type" value="Genomic_DNA"/>
</dbReference>
<keyword evidence="1" id="KW-0547">Nucleotide-binding</keyword>
<evidence type="ECO:0000313" key="4">
    <source>
        <dbReference type="EMBL" id="AHH16714.1"/>
    </source>
</evidence>
<dbReference type="Gene3D" id="3.40.50.300">
    <property type="entry name" value="P-loop containing nucleotide triphosphate hydrolases"/>
    <property type="match status" value="2"/>
</dbReference>